<dbReference type="EMBL" id="DWWM01000009">
    <property type="protein sequence ID" value="HJC35870.1"/>
    <property type="molecule type" value="Genomic_DNA"/>
</dbReference>
<dbReference type="AlphaFoldDB" id="A0A9D2NR93"/>
<evidence type="ECO:0000256" key="5">
    <source>
        <dbReference type="SAM" id="Phobius"/>
    </source>
</evidence>
<gene>
    <name evidence="7" type="ORF">H9702_01915</name>
</gene>
<dbReference type="SUPFAM" id="SSF89550">
    <property type="entry name" value="PHP domain-like"/>
    <property type="match status" value="1"/>
</dbReference>
<dbReference type="Gene3D" id="1.10.150.650">
    <property type="match status" value="1"/>
</dbReference>
<sequence>MDKQKPEYSARQRRKAYFKKKAAIYNQQGYRLAKKLARGKADYSAHCYSYMIDLSLALCPALLWLLVFLAILCGFFPVFFLTPMYWITLVLLFFTSMIMTGLISVKTRGQSLGRCYHDLKVVRKDNREANSFILFLRELIGIGLPVAVLGYFFNIFGLMIFWLLNVLVVIASPDQRSIADWILGTHLVYEPQNRIRFEEDVRKDLEISPIDLHIHSNFSDDGYYDVEDLFAQAQKAGIRTISITDHNCARANTIARRMSVLYDIRYIPGIEIDCVYQERRVRVLGYYIDEKNELFNSVESESLKREKKASLERARKLKEYTGMVVDMEKLLENNRFQMVTGLEIAKVIFANEVYRQFPIVQKYLKEESEEKAVIRFAEDLFGKGGPCDVELRYPALEDILEIVHLADGIAVLSSWNCDNFGEAFISSLIARGFDGIEVFSPLVKKETMTKLLKVAKAEKLFISAGSDFHGPSRPDRYLGVTNCPPQALSLVEILTQASEGSKAAVSAQSSM</sequence>
<dbReference type="Pfam" id="PF02811">
    <property type="entry name" value="PHP"/>
    <property type="match status" value="1"/>
</dbReference>
<evidence type="ECO:0000313" key="7">
    <source>
        <dbReference type="EMBL" id="HJC35870.1"/>
    </source>
</evidence>
<dbReference type="PANTHER" id="PTHR42924:SF3">
    <property type="entry name" value="POLYMERASE_HISTIDINOL PHOSPHATASE N-TERMINAL DOMAIN-CONTAINING PROTEIN"/>
    <property type="match status" value="1"/>
</dbReference>
<feature type="transmembrane region" description="Helical" evidence="5">
    <location>
        <begin position="54"/>
        <end position="79"/>
    </location>
</feature>
<evidence type="ECO:0000256" key="3">
    <source>
        <dbReference type="ARBA" id="ARBA00022989"/>
    </source>
</evidence>
<reference evidence="7" key="1">
    <citation type="journal article" date="2021" name="PeerJ">
        <title>Extensive microbial diversity within the chicken gut microbiome revealed by metagenomics and culture.</title>
        <authorList>
            <person name="Gilroy R."/>
            <person name="Ravi A."/>
            <person name="Getino M."/>
            <person name="Pursley I."/>
            <person name="Horton D.L."/>
            <person name="Alikhan N.F."/>
            <person name="Baker D."/>
            <person name="Gharbi K."/>
            <person name="Hall N."/>
            <person name="Watson M."/>
            <person name="Adriaenssens E.M."/>
            <person name="Foster-Nyarko E."/>
            <person name="Jarju S."/>
            <person name="Secka A."/>
            <person name="Antonio M."/>
            <person name="Oren A."/>
            <person name="Chaudhuri R.R."/>
            <person name="La Ragione R."/>
            <person name="Hildebrand F."/>
            <person name="Pallen M.J."/>
        </authorList>
    </citation>
    <scope>NUCLEOTIDE SEQUENCE</scope>
    <source>
        <strain evidence="7">CHK187-11901</strain>
    </source>
</reference>
<keyword evidence="3 5" id="KW-1133">Transmembrane helix</keyword>
<evidence type="ECO:0000256" key="1">
    <source>
        <dbReference type="ARBA" id="ARBA00004141"/>
    </source>
</evidence>
<evidence type="ECO:0000256" key="2">
    <source>
        <dbReference type="ARBA" id="ARBA00022692"/>
    </source>
</evidence>
<protein>
    <submittedName>
        <fullName evidence="7">RDD family protein</fullName>
    </submittedName>
</protein>
<dbReference type="PANTHER" id="PTHR42924">
    <property type="entry name" value="EXONUCLEASE"/>
    <property type="match status" value="1"/>
</dbReference>
<dbReference type="InterPro" id="IPR010432">
    <property type="entry name" value="RDD"/>
</dbReference>
<dbReference type="GO" id="GO:0004534">
    <property type="term" value="F:5'-3' RNA exonuclease activity"/>
    <property type="evidence" value="ECO:0007669"/>
    <property type="project" value="TreeGrafter"/>
</dbReference>
<dbReference type="Gene3D" id="3.20.20.140">
    <property type="entry name" value="Metal-dependent hydrolases"/>
    <property type="match status" value="1"/>
</dbReference>
<dbReference type="InterPro" id="IPR003141">
    <property type="entry name" value="Pol/His_phosphatase_N"/>
</dbReference>
<dbReference type="SMART" id="SM00481">
    <property type="entry name" value="POLIIIAc"/>
    <property type="match status" value="1"/>
</dbReference>
<comment type="caution">
    <text evidence="7">The sequence shown here is derived from an EMBL/GenBank/DDBJ whole genome shotgun (WGS) entry which is preliminary data.</text>
</comment>
<keyword evidence="2 5" id="KW-0812">Transmembrane</keyword>
<evidence type="ECO:0000313" key="8">
    <source>
        <dbReference type="Proteomes" id="UP000823896"/>
    </source>
</evidence>
<dbReference type="InterPro" id="IPR052018">
    <property type="entry name" value="PHP_domain"/>
</dbReference>
<evidence type="ECO:0000256" key="4">
    <source>
        <dbReference type="ARBA" id="ARBA00023136"/>
    </source>
</evidence>
<feature type="transmembrane region" description="Helical" evidence="5">
    <location>
        <begin position="139"/>
        <end position="164"/>
    </location>
</feature>
<organism evidence="7 8">
    <name type="scientific">Candidatus Merdibacter merdavium</name>
    <dbReference type="NCBI Taxonomy" id="2838692"/>
    <lineage>
        <taxon>Bacteria</taxon>
        <taxon>Bacillati</taxon>
        <taxon>Bacillota</taxon>
        <taxon>Erysipelotrichia</taxon>
        <taxon>Erysipelotrichales</taxon>
        <taxon>Erysipelotrichaceae</taxon>
        <taxon>Merdibacter</taxon>
    </lineage>
</organism>
<comment type="subcellular location">
    <subcellularLocation>
        <location evidence="1">Membrane</location>
        <topology evidence="1">Multi-pass membrane protein</topology>
    </subcellularLocation>
</comment>
<dbReference type="InterPro" id="IPR004013">
    <property type="entry name" value="PHP_dom"/>
</dbReference>
<dbReference type="CDD" id="cd07438">
    <property type="entry name" value="PHP_HisPPase_AMP"/>
    <property type="match status" value="1"/>
</dbReference>
<accession>A0A9D2NR93</accession>
<keyword evidence="4 5" id="KW-0472">Membrane</keyword>
<dbReference type="GO" id="GO:0016020">
    <property type="term" value="C:membrane"/>
    <property type="evidence" value="ECO:0007669"/>
    <property type="project" value="UniProtKB-SubCell"/>
</dbReference>
<name>A0A9D2NR93_9FIRM</name>
<feature type="domain" description="Polymerase/histidinol phosphatase N-terminal" evidence="6">
    <location>
        <begin position="210"/>
        <end position="276"/>
    </location>
</feature>
<proteinExistence type="predicted"/>
<dbReference type="InterPro" id="IPR016195">
    <property type="entry name" value="Pol/histidinol_Pase-like"/>
</dbReference>
<reference evidence="7" key="2">
    <citation type="submission" date="2021-04" db="EMBL/GenBank/DDBJ databases">
        <authorList>
            <person name="Gilroy R."/>
        </authorList>
    </citation>
    <scope>NUCLEOTIDE SEQUENCE</scope>
    <source>
        <strain evidence="7">CHK187-11901</strain>
    </source>
</reference>
<dbReference type="Proteomes" id="UP000823896">
    <property type="component" value="Unassembled WGS sequence"/>
</dbReference>
<dbReference type="Pfam" id="PF06271">
    <property type="entry name" value="RDD"/>
    <property type="match status" value="1"/>
</dbReference>
<feature type="transmembrane region" description="Helical" evidence="5">
    <location>
        <begin position="85"/>
        <end position="105"/>
    </location>
</feature>
<evidence type="ECO:0000259" key="6">
    <source>
        <dbReference type="SMART" id="SM00481"/>
    </source>
</evidence>
<dbReference type="GO" id="GO:0035312">
    <property type="term" value="F:5'-3' DNA exonuclease activity"/>
    <property type="evidence" value="ECO:0007669"/>
    <property type="project" value="TreeGrafter"/>
</dbReference>